<evidence type="ECO:0000313" key="3">
    <source>
        <dbReference type="Proteomes" id="UP000316426"/>
    </source>
</evidence>
<sequence length="51" mass="5546">MMGFREGLGAEGLGAEGEKRRCLLVSLNRLPPQSLAPHPRKFPFDADPLVA</sequence>
<evidence type="ECO:0000256" key="1">
    <source>
        <dbReference type="SAM" id="MobiDB-lite"/>
    </source>
</evidence>
<protein>
    <submittedName>
        <fullName evidence="2">Uncharacterized protein</fullName>
    </submittedName>
</protein>
<reference evidence="2 3" key="1">
    <citation type="submission" date="2019-02" db="EMBL/GenBank/DDBJ databases">
        <title>Deep-cultivation of Planctomycetes and their phenomic and genomic characterization uncovers novel biology.</title>
        <authorList>
            <person name="Wiegand S."/>
            <person name="Jogler M."/>
            <person name="Boedeker C."/>
            <person name="Pinto D."/>
            <person name="Vollmers J."/>
            <person name="Rivas-Marin E."/>
            <person name="Kohn T."/>
            <person name="Peeters S.H."/>
            <person name="Heuer A."/>
            <person name="Rast P."/>
            <person name="Oberbeckmann S."/>
            <person name="Bunk B."/>
            <person name="Jeske O."/>
            <person name="Meyerdierks A."/>
            <person name="Storesund J.E."/>
            <person name="Kallscheuer N."/>
            <person name="Luecker S."/>
            <person name="Lage O.M."/>
            <person name="Pohl T."/>
            <person name="Merkel B.J."/>
            <person name="Hornburger P."/>
            <person name="Mueller R.-W."/>
            <person name="Bruemmer F."/>
            <person name="Labrenz M."/>
            <person name="Spormann A.M."/>
            <person name="Op den Camp H."/>
            <person name="Overmann J."/>
            <person name="Amann R."/>
            <person name="Jetten M.S.M."/>
            <person name="Mascher T."/>
            <person name="Medema M.H."/>
            <person name="Devos D.P."/>
            <person name="Kaster A.-K."/>
            <person name="Ovreas L."/>
            <person name="Rohde M."/>
            <person name="Galperin M.Y."/>
            <person name="Jogler C."/>
        </authorList>
    </citation>
    <scope>NUCLEOTIDE SEQUENCE [LARGE SCALE GENOMIC DNA]</scope>
    <source>
        <strain evidence="2 3">Spa11</strain>
    </source>
</reference>
<proteinExistence type="predicted"/>
<evidence type="ECO:0000313" key="2">
    <source>
        <dbReference type="EMBL" id="QDV75287.1"/>
    </source>
</evidence>
<dbReference type="EMBL" id="CP036349">
    <property type="protein sequence ID" value="QDV75287.1"/>
    <property type="molecule type" value="Genomic_DNA"/>
</dbReference>
<feature type="region of interest" description="Disordered" evidence="1">
    <location>
        <begin position="31"/>
        <end position="51"/>
    </location>
</feature>
<accession>A0A518KBV1</accession>
<dbReference type="Proteomes" id="UP000316426">
    <property type="component" value="Chromosome"/>
</dbReference>
<organism evidence="2 3">
    <name type="scientific">Botrimarina mediterranea</name>
    <dbReference type="NCBI Taxonomy" id="2528022"/>
    <lineage>
        <taxon>Bacteria</taxon>
        <taxon>Pseudomonadati</taxon>
        <taxon>Planctomycetota</taxon>
        <taxon>Planctomycetia</taxon>
        <taxon>Pirellulales</taxon>
        <taxon>Lacipirellulaceae</taxon>
        <taxon>Botrimarina</taxon>
    </lineage>
</organism>
<dbReference type="AlphaFoldDB" id="A0A518KBV1"/>
<keyword evidence="3" id="KW-1185">Reference proteome</keyword>
<name>A0A518KBV1_9BACT</name>
<gene>
    <name evidence="2" type="ORF">Spa11_35010</name>
</gene>
<dbReference type="KEGG" id="bmei:Spa11_35010"/>